<reference evidence="7 8" key="1">
    <citation type="journal article" date="2010" name="Stand. Genomic Sci.">
        <title>Complete genome sequence of Spirosoma linguale type strain (1).</title>
        <authorList>
            <person name="Lail K."/>
            <person name="Sikorski J."/>
            <person name="Saunders E."/>
            <person name="Lapidus A."/>
            <person name="Glavina Del Rio T."/>
            <person name="Copeland A."/>
            <person name="Tice H."/>
            <person name="Cheng J.-F."/>
            <person name="Lucas S."/>
            <person name="Nolan M."/>
            <person name="Bruce D."/>
            <person name="Goodwin L."/>
            <person name="Pitluck S."/>
            <person name="Ivanova N."/>
            <person name="Mavromatis K."/>
            <person name="Ovchinnikova G."/>
            <person name="Pati A."/>
            <person name="Chen A."/>
            <person name="Palaniappan K."/>
            <person name="Land M."/>
            <person name="Hauser L."/>
            <person name="Chang Y.-J."/>
            <person name="Jeffries C.D."/>
            <person name="Chain P."/>
            <person name="Brettin T."/>
            <person name="Detter J.C."/>
            <person name="Schuetze A."/>
            <person name="Rohde M."/>
            <person name="Tindall B.J."/>
            <person name="Goeker M."/>
            <person name="Bristow J."/>
            <person name="Eisen J.A."/>
            <person name="Markowitz V."/>
            <person name="Hugenholtz P."/>
            <person name="Kyrpides N.C."/>
            <person name="Klenk H.-P."/>
            <person name="Chen F."/>
        </authorList>
    </citation>
    <scope>NUCLEOTIDE SEQUENCE [LARGE SCALE GENOMIC DNA]</scope>
    <source>
        <strain evidence="8">ATCC 33905 / DSM 74 / LMG 10896 / Claus 1</strain>
    </source>
</reference>
<feature type="transmembrane region" description="Helical" evidence="6">
    <location>
        <begin position="139"/>
        <end position="157"/>
    </location>
</feature>
<feature type="transmembrane region" description="Helical" evidence="6">
    <location>
        <begin position="417"/>
        <end position="436"/>
    </location>
</feature>
<feature type="transmembrane region" description="Helical" evidence="6">
    <location>
        <begin position="56"/>
        <end position="76"/>
    </location>
</feature>
<accession>D2QRK8</accession>
<feature type="transmembrane region" description="Helical" evidence="6">
    <location>
        <begin position="321"/>
        <end position="348"/>
    </location>
</feature>
<dbReference type="eggNOG" id="COG2244">
    <property type="taxonomic scope" value="Bacteria"/>
</dbReference>
<feature type="transmembrane region" description="Helical" evidence="6">
    <location>
        <begin position="196"/>
        <end position="219"/>
    </location>
</feature>
<protein>
    <submittedName>
        <fullName evidence="7">Polysaccharide biosynthesis protein</fullName>
    </submittedName>
</protein>
<feature type="transmembrane region" description="Helical" evidence="6">
    <location>
        <begin position="240"/>
        <end position="259"/>
    </location>
</feature>
<name>D2QRK8_SPILD</name>
<evidence type="ECO:0000256" key="5">
    <source>
        <dbReference type="ARBA" id="ARBA00023136"/>
    </source>
</evidence>
<dbReference type="RefSeq" id="WP_012929414.1">
    <property type="nucleotide sequence ID" value="NC_013730.1"/>
</dbReference>
<dbReference type="InterPro" id="IPR050833">
    <property type="entry name" value="Poly_Biosynth_Transport"/>
</dbReference>
<keyword evidence="8" id="KW-1185">Reference proteome</keyword>
<evidence type="ECO:0000313" key="7">
    <source>
        <dbReference type="EMBL" id="ADB40913.1"/>
    </source>
</evidence>
<keyword evidence="3 6" id="KW-0812">Transmembrane</keyword>
<gene>
    <name evidence="7" type="ordered locus">Slin_4935</name>
</gene>
<feature type="transmembrane region" description="Helical" evidence="6">
    <location>
        <begin position="20"/>
        <end position="44"/>
    </location>
</feature>
<dbReference type="GO" id="GO:0005886">
    <property type="term" value="C:plasma membrane"/>
    <property type="evidence" value="ECO:0007669"/>
    <property type="project" value="UniProtKB-SubCell"/>
</dbReference>
<dbReference type="STRING" id="504472.Slin_4935"/>
<evidence type="ECO:0000313" key="8">
    <source>
        <dbReference type="Proteomes" id="UP000002028"/>
    </source>
</evidence>
<dbReference type="Pfam" id="PF01943">
    <property type="entry name" value="Polysacc_synt"/>
    <property type="match status" value="1"/>
</dbReference>
<feature type="transmembrane region" description="Helical" evidence="6">
    <location>
        <begin position="279"/>
        <end position="300"/>
    </location>
</feature>
<evidence type="ECO:0000256" key="6">
    <source>
        <dbReference type="SAM" id="Phobius"/>
    </source>
</evidence>
<dbReference type="AlphaFoldDB" id="D2QRK8"/>
<evidence type="ECO:0000256" key="4">
    <source>
        <dbReference type="ARBA" id="ARBA00022989"/>
    </source>
</evidence>
<dbReference type="PANTHER" id="PTHR30250">
    <property type="entry name" value="PST FAMILY PREDICTED COLANIC ACID TRANSPORTER"/>
    <property type="match status" value="1"/>
</dbReference>
<dbReference type="InterPro" id="IPR002797">
    <property type="entry name" value="Polysacc_synth"/>
</dbReference>
<keyword evidence="2" id="KW-1003">Cell membrane</keyword>
<feature type="transmembrane region" description="Helical" evidence="6">
    <location>
        <begin position="169"/>
        <end position="190"/>
    </location>
</feature>
<proteinExistence type="predicted"/>
<dbReference type="EMBL" id="CP001769">
    <property type="protein sequence ID" value="ADB40913.1"/>
    <property type="molecule type" value="Genomic_DNA"/>
</dbReference>
<dbReference type="KEGG" id="sli:Slin_4935"/>
<keyword evidence="5 6" id="KW-0472">Membrane</keyword>
<dbReference type="HOGENOM" id="CLU_044954_0_0_10"/>
<dbReference type="Proteomes" id="UP000002028">
    <property type="component" value="Chromosome"/>
</dbReference>
<evidence type="ECO:0000256" key="1">
    <source>
        <dbReference type="ARBA" id="ARBA00004651"/>
    </source>
</evidence>
<comment type="subcellular location">
    <subcellularLocation>
        <location evidence="1">Cell membrane</location>
        <topology evidence="1">Multi-pass membrane protein</topology>
    </subcellularLocation>
</comment>
<sequence>MLQATKILSKFHNREKQFFYSAASSIVTKFVNILVSVISLPLIYNCIGKERYGMMLTITSISAIITFADMGLGFGLQNKIPVLSRKSDDSLHKVISSAFFFLILTSLTILLIFFLISLNIEWSTTLRLKSLIAMNEANISVWIFAFCLTTVIPFSIVQKLQIGLQEGYLVNFWATGGNIFGLILLYVAYIEKASTPVVIMAIYGSNALFIVLNFLYHFIISKPLLIPKFKLVEIKLIKGIISESFLFFLVQMLSLVLFSANNSLLIHYHGPDQVTDFNIAYKLALLFLLPLEATAPYITPAINEAIVSKDYLWLKKATKNAILLSIFLAITTSLVTYFFGNFIISIWLGGNVTITSNVIFAVAAFMLLYANLGCVLSYIMLSSTFIRKKAIVYTLAVIVSISLKVYFIKVYAVEGAFWSTTIPMFILYVIPCLYILKTKKVA</sequence>
<dbReference type="PANTHER" id="PTHR30250:SF11">
    <property type="entry name" value="O-ANTIGEN TRANSPORTER-RELATED"/>
    <property type="match status" value="1"/>
</dbReference>
<organism evidence="7 8">
    <name type="scientific">Spirosoma linguale (strain ATCC 33905 / DSM 74 / LMG 10896 / Claus 1)</name>
    <dbReference type="NCBI Taxonomy" id="504472"/>
    <lineage>
        <taxon>Bacteria</taxon>
        <taxon>Pseudomonadati</taxon>
        <taxon>Bacteroidota</taxon>
        <taxon>Cytophagia</taxon>
        <taxon>Cytophagales</taxon>
        <taxon>Cytophagaceae</taxon>
        <taxon>Spirosoma</taxon>
    </lineage>
</organism>
<feature type="transmembrane region" description="Helical" evidence="6">
    <location>
        <begin position="391"/>
        <end position="411"/>
    </location>
</feature>
<keyword evidence="4 6" id="KW-1133">Transmembrane helix</keyword>
<feature type="transmembrane region" description="Helical" evidence="6">
    <location>
        <begin position="354"/>
        <end position="379"/>
    </location>
</feature>
<feature type="transmembrane region" description="Helical" evidence="6">
    <location>
        <begin position="97"/>
        <end position="119"/>
    </location>
</feature>
<evidence type="ECO:0000256" key="3">
    <source>
        <dbReference type="ARBA" id="ARBA00022692"/>
    </source>
</evidence>
<evidence type="ECO:0000256" key="2">
    <source>
        <dbReference type="ARBA" id="ARBA00022475"/>
    </source>
</evidence>